<accession>A0A821PMZ9</accession>
<comment type="similarity">
    <text evidence="3">Belongs to the CENP-L/IML3 family.</text>
</comment>
<dbReference type="GO" id="GO:0000775">
    <property type="term" value="C:chromosome, centromeric region"/>
    <property type="evidence" value="ECO:0007669"/>
    <property type="project" value="UniProtKB-SubCell"/>
</dbReference>
<gene>
    <name evidence="8" type="ORF">PMACD_LOCUS3772</name>
</gene>
<keyword evidence="5" id="KW-0158">Chromosome</keyword>
<evidence type="ECO:0000256" key="3">
    <source>
        <dbReference type="ARBA" id="ARBA00011060"/>
    </source>
</evidence>
<name>A0A821PMZ9_9NEOP</name>
<evidence type="ECO:0000256" key="4">
    <source>
        <dbReference type="ARBA" id="ARBA00016380"/>
    </source>
</evidence>
<organism evidence="8 9">
    <name type="scientific">Pieris macdunnoughi</name>
    <dbReference type="NCBI Taxonomy" id="345717"/>
    <lineage>
        <taxon>Eukaryota</taxon>
        <taxon>Metazoa</taxon>
        <taxon>Ecdysozoa</taxon>
        <taxon>Arthropoda</taxon>
        <taxon>Hexapoda</taxon>
        <taxon>Insecta</taxon>
        <taxon>Pterygota</taxon>
        <taxon>Neoptera</taxon>
        <taxon>Endopterygota</taxon>
        <taxon>Lepidoptera</taxon>
        <taxon>Glossata</taxon>
        <taxon>Ditrysia</taxon>
        <taxon>Papilionoidea</taxon>
        <taxon>Pieridae</taxon>
        <taxon>Pierinae</taxon>
        <taxon>Pieris</taxon>
    </lineage>
</organism>
<reference evidence="8" key="1">
    <citation type="submission" date="2021-02" db="EMBL/GenBank/DDBJ databases">
        <authorList>
            <person name="Steward A R."/>
        </authorList>
    </citation>
    <scope>NUCLEOTIDE SEQUENCE</scope>
</reference>
<comment type="subcellular location">
    <subcellularLocation>
        <location evidence="2">Chromosome</location>
        <location evidence="2">Centromere</location>
    </subcellularLocation>
    <subcellularLocation>
        <location evidence="1">Nucleus</location>
    </subcellularLocation>
</comment>
<dbReference type="Proteomes" id="UP000663880">
    <property type="component" value="Unassembled WGS sequence"/>
</dbReference>
<dbReference type="OrthoDB" id="6336727at2759"/>
<sequence>MVCLKKNYFCSVLLNYFSSMDHLAIIYNENQWRINAVSPLNNLHFNEVKLKQYATTIKQHLVRAVFANASIKFTVSFEELPYLKFSPEDPNGILLRVESVKESKTKTAYEAIFLTWGTHLTLKDAIHLPYMVERGEQRVGVSVKSSLQNIFDCNIKEYNFSQLQLLQIGFNFLNVDTSKSTDLFIIGYKIPQTDITQKVSFKFEVGEMRRIWNSLKKECLNELELVQVMYQNLQNQIFYMITLDVTVFELSEVILPNAEVRSNGTVKMKTAQAINSLFVTLNQYFR</sequence>
<dbReference type="PANTHER" id="PTHR31740:SF2">
    <property type="entry name" value="CENTROMERE PROTEIN L"/>
    <property type="match status" value="1"/>
</dbReference>
<evidence type="ECO:0000256" key="7">
    <source>
        <dbReference type="ARBA" id="ARBA00023328"/>
    </source>
</evidence>
<dbReference type="GO" id="GO:0005634">
    <property type="term" value="C:nucleus"/>
    <property type="evidence" value="ECO:0007669"/>
    <property type="project" value="UniProtKB-SubCell"/>
</dbReference>
<evidence type="ECO:0000313" key="9">
    <source>
        <dbReference type="Proteomes" id="UP000663880"/>
    </source>
</evidence>
<keyword evidence="7" id="KW-0137">Centromere</keyword>
<evidence type="ECO:0000256" key="2">
    <source>
        <dbReference type="ARBA" id="ARBA00004584"/>
    </source>
</evidence>
<dbReference type="Pfam" id="PF13092">
    <property type="entry name" value="CENP-L"/>
    <property type="match status" value="1"/>
</dbReference>
<evidence type="ECO:0000256" key="5">
    <source>
        <dbReference type="ARBA" id="ARBA00022454"/>
    </source>
</evidence>
<dbReference type="AlphaFoldDB" id="A0A821PMZ9"/>
<dbReference type="EMBL" id="CAJOBZ010000006">
    <property type="protein sequence ID" value="CAF4806486.1"/>
    <property type="molecule type" value="Genomic_DNA"/>
</dbReference>
<comment type="caution">
    <text evidence="8">The sequence shown here is derived from an EMBL/GenBank/DDBJ whole genome shotgun (WGS) entry which is preliminary data.</text>
</comment>
<evidence type="ECO:0000256" key="6">
    <source>
        <dbReference type="ARBA" id="ARBA00023242"/>
    </source>
</evidence>
<keyword evidence="9" id="KW-1185">Reference proteome</keyword>
<protein>
    <recommendedName>
        <fullName evidence="4">Centromere protein L</fullName>
    </recommendedName>
</protein>
<evidence type="ECO:0000313" key="8">
    <source>
        <dbReference type="EMBL" id="CAF4806486.1"/>
    </source>
</evidence>
<dbReference type="PANTHER" id="PTHR31740">
    <property type="entry name" value="CENTROMERE PROTEIN L"/>
    <property type="match status" value="1"/>
</dbReference>
<keyword evidence="6" id="KW-0539">Nucleus</keyword>
<dbReference type="InterPro" id="IPR025204">
    <property type="entry name" value="CENP-L"/>
</dbReference>
<proteinExistence type="inferred from homology"/>
<evidence type="ECO:0000256" key="1">
    <source>
        <dbReference type="ARBA" id="ARBA00004123"/>
    </source>
</evidence>